<evidence type="ECO:0000256" key="4">
    <source>
        <dbReference type="PROSITE-ProRule" id="PRU00708"/>
    </source>
</evidence>
<feature type="repeat" description="PPR" evidence="4">
    <location>
        <begin position="79"/>
        <end position="113"/>
    </location>
</feature>
<feature type="repeat" description="PPR" evidence="4">
    <location>
        <begin position="184"/>
        <end position="218"/>
    </location>
</feature>
<dbReference type="InterPro" id="IPR011990">
    <property type="entry name" value="TPR-like_helical_dom_sf"/>
</dbReference>
<sequence>MESNGVRPNATTYGTYLYGLCCSRQVTSAWDFLQTLSQSGGPCSNYCFNAVIHGFCSEGQVDKAIEVFHGMKKCGFVPDVHSYSILVDGLCKHGDLLKGYDMLDEMARNGIYPNQVSYSSLLHGLCKTGQVTLALKIFKNLQDHGFEHDQINYSIILHGCCQHLDLKAISDLWFGMIHHDIAPDVYNYTSLIYALCRHRNLQDALGVFELMLENGLSPNIVTCTILVDSFSKEGLVGEAFLFLDRIHQSLGIVPNLCMYRVIINGLCKTNKYSDVWKFLADMIKRGYVPDVVLYSIIIDGFVKSLKLQEALRLYRKMLDEGVKPNTFTYSSLINGLCNDDRLPEAMGLIRDMIGEDLFLDNVLYTSIIACYCRRLNMKAANEWLREMERSGVFPDAFVYTCMIDGYSKVLAMDGARLMMEEMEKRKLKPTVVTYTALIIGYLKTGDEKEACMMYESMRHAGIAPDVKLRCILGIGNDRGDCDDSQKANGCPLQPVVFYPVIGLLLAEHCLIIIVDYKLIYPSGTVIAHLINSLHNREGKMIANILPMRYGAEKDILKFDLPDMIIQHLEKIVYHYHSWPKCSLLFADMFVTSFSCFMVVTVKKIPVYWLVEILAPRLLVIQMAILLTERYMLVGLTPMSVKMNLEKPLPNMVILPVKIPLGKQCGFVQFVSRTDAEEALQGLNGSLIGKQAVRLSWGRSPSHSRLKTSSLKIVTLIATSLPQLSTDNYVPTTLNRNKRYNAFVKPFASFLPLQSYTHFLFCFQWRGDSGNRRNNMYYGTPFYGGYGYASPVPHPNMYAAAYGAYPMYGNQQLVS</sequence>
<accession>A0A811QW15</accession>
<feature type="repeat" description="PPR" evidence="4">
    <location>
        <begin position="430"/>
        <end position="464"/>
    </location>
</feature>
<keyword evidence="2" id="KW-0677">Repeat</keyword>
<feature type="repeat" description="PPR" evidence="4">
    <location>
        <begin position="360"/>
        <end position="394"/>
    </location>
</feature>
<feature type="repeat" description="PPR" evidence="4">
    <location>
        <begin position="114"/>
        <end position="148"/>
    </location>
</feature>
<feature type="repeat" description="PPR" evidence="4">
    <location>
        <begin position="44"/>
        <end position="78"/>
    </location>
</feature>
<dbReference type="NCBIfam" id="TIGR00756">
    <property type="entry name" value="PPR"/>
    <property type="match status" value="11"/>
</dbReference>
<dbReference type="PROSITE" id="PS51375">
    <property type="entry name" value="PPR"/>
    <property type="match status" value="10"/>
</dbReference>
<feature type="repeat" description="PPR" evidence="4">
    <location>
        <begin position="290"/>
        <end position="324"/>
    </location>
</feature>
<dbReference type="GO" id="GO:0003676">
    <property type="term" value="F:nucleic acid binding"/>
    <property type="evidence" value="ECO:0007669"/>
    <property type="project" value="InterPro"/>
</dbReference>
<comment type="similarity">
    <text evidence="1">Belongs to the PPR family. P subfamily.</text>
</comment>
<gene>
    <name evidence="5" type="ORF">NCGR_LOCUS46843</name>
</gene>
<dbReference type="Pfam" id="PF13041">
    <property type="entry name" value="PPR_2"/>
    <property type="match status" value="6"/>
</dbReference>
<dbReference type="SUPFAM" id="SSF54928">
    <property type="entry name" value="RNA-binding domain, RBD"/>
    <property type="match status" value="1"/>
</dbReference>
<dbReference type="AlphaFoldDB" id="A0A811QW15"/>
<organism evidence="5 6">
    <name type="scientific">Miscanthus lutarioriparius</name>
    <dbReference type="NCBI Taxonomy" id="422564"/>
    <lineage>
        <taxon>Eukaryota</taxon>
        <taxon>Viridiplantae</taxon>
        <taxon>Streptophyta</taxon>
        <taxon>Embryophyta</taxon>
        <taxon>Tracheophyta</taxon>
        <taxon>Spermatophyta</taxon>
        <taxon>Magnoliopsida</taxon>
        <taxon>Liliopsida</taxon>
        <taxon>Poales</taxon>
        <taxon>Poaceae</taxon>
        <taxon>PACMAD clade</taxon>
        <taxon>Panicoideae</taxon>
        <taxon>Andropogonodae</taxon>
        <taxon>Andropogoneae</taxon>
        <taxon>Saccharinae</taxon>
        <taxon>Miscanthus</taxon>
    </lineage>
</organism>
<dbReference type="Proteomes" id="UP000604825">
    <property type="component" value="Unassembled WGS sequence"/>
</dbReference>
<dbReference type="InterPro" id="IPR035979">
    <property type="entry name" value="RBD_domain_sf"/>
</dbReference>
<dbReference type="Pfam" id="PF01535">
    <property type="entry name" value="PPR"/>
    <property type="match status" value="1"/>
</dbReference>
<feature type="repeat" description="PPR" evidence="4">
    <location>
        <begin position="395"/>
        <end position="429"/>
    </location>
</feature>
<evidence type="ECO:0008006" key="7">
    <source>
        <dbReference type="Google" id="ProtNLM"/>
    </source>
</evidence>
<keyword evidence="3" id="KW-0809">Transit peptide</keyword>
<dbReference type="EMBL" id="CAJGYO010000012">
    <property type="protein sequence ID" value="CAD6263538.1"/>
    <property type="molecule type" value="Genomic_DNA"/>
</dbReference>
<name>A0A811QW15_9POAL</name>
<evidence type="ECO:0000256" key="3">
    <source>
        <dbReference type="ARBA" id="ARBA00022946"/>
    </source>
</evidence>
<evidence type="ECO:0000313" key="5">
    <source>
        <dbReference type="EMBL" id="CAD6263538.1"/>
    </source>
</evidence>
<keyword evidence="6" id="KW-1185">Reference proteome</keyword>
<dbReference type="Gene3D" id="1.25.40.10">
    <property type="entry name" value="Tetratricopeptide repeat domain"/>
    <property type="match status" value="6"/>
</dbReference>
<dbReference type="InterPro" id="IPR002885">
    <property type="entry name" value="PPR_rpt"/>
</dbReference>
<evidence type="ECO:0000256" key="2">
    <source>
        <dbReference type="ARBA" id="ARBA00022737"/>
    </source>
</evidence>
<feature type="repeat" description="PPR" evidence="4">
    <location>
        <begin position="325"/>
        <end position="359"/>
    </location>
</feature>
<dbReference type="OrthoDB" id="185373at2759"/>
<comment type="caution">
    <text evidence="5">The sequence shown here is derived from an EMBL/GenBank/DDBJ whole genome shotgun (WGS) entry which is preliminary data.</text>
</comment>
<feature type="repeat" description="PPR" evidence="4">
    <location>
        <begin position="255"/>
        <end position="289"/>
    </location>
</feature>
<evidence type="ECO:0000256" key="1">
    <source>
        <dbReference type="ARBA" id="ARBA00007626"/>
    </source>
</evidence>
<proteinExistence type="inferred from homology"/>
<dbReference type="InterPro" id="IPR012677">
    <property type="entry name" value="Nucleotide-bd_a/b_plait_sf"/>
</dbReference>
<dbReference type="Gene3D" id="3.30.70.330">
    <property type="match status" value="1"/>
</dbReference>
<protein>
    <recommendedName>
        <fullName evidence="7">RRM domain-containing protein</fullName>
    </recommendedName>
</protein>
<dbReference type="PANTHER" id="PTHR47941">
    <property type="entry name" value="PENTATRICOPEPTIDE REPEAT-CONTAINING PROTEIN 3, MITOCHONDRIAL"/>
    <property type="match status" value="1"/>
</dbReference>
<evidence type="ECO:0000313" key="6">
    <source>
        <dbReference type="Proteomes" id="UP000604825"/>
    </source>
</evidence>
<reference evidence="5" key="1">
    <citation type="submission" date="2020-10" db="EMBL/GenBank/DDBJ databases">
        <authorList>
            <person name="Han B."/>
            <person name="Lu T."/>
            <person name="Zhao Q."/>
            <person name="Huang X."/>
            <person name="Zhao Y."/>
        </authorList>
    </citation>
    <scope>NUCLEOTIDE SEQUENCE</scope>
</reference>